<evidence type="ECO:0000256" key="6">
    <source>
        <dbReference type="ARBA" id="ARBA00022759"/>
    </source>
</evidence>
<keyword evidence="9" id="KW-0963">Cytoplasm</keyword>
<dbReference type="AlphaFoldDB" id="U5D7W9"/>
<dbReference type="eggNOG" id="COG0319">
    <property type="taxonomic scope" value="Bacteria"/>
</dbReference>
<dbReference type="GO" id="GO:0006364">
    <property type="term" value="P:rRNA processing"/>
    <property type="evidence" value="ECO:0007669"/>
    <property type="project" value="UniProtKB-UniRule"/>
</dbReference>
<organism evidence="10 11">
    <name type="scientific">Rubidibacter lacunae KORDI 51-2</name>
    <dbReference type="NCBI Taxonomy" id="582515"/>
    <lineage>
        <taxon>Bacteria</taxon>
        <taxon>Bacillati</taxon>
        <taxon>Cyanobacteriota</taxon>
        <taxon>Cyanophyceae</taxon>
        <taxon>Oscillatoriophycideae</taxon>
        <taxon>Chroococcales</taxon>
        <taxon>Aphanothecaceae</taxon>
        <taxon>Rubidibacter</taxon>
    </lineage>
</organism>
<keyword evidence="3 9" id="KW-0698">rRNA processing</keyword>
<dbReference type="GO" id="GO:0008270">
    <property type="term" value="F:zinc ion binding"/>
    <property type="evidence" value="ECO:0007669"/>
    <property type="project" value="UniProtKB-UniRule"/>
</dbReference>
<dbReference type="HAMAP" id="MF_00009">
    <property type="entry name" value="Endoribonucl_YbeY"/>
    <property type="match status" value="1"/>
</dbReference>
<evidence type="ECO:0000256" key="1">
    <source>
        <dbReference type="ARBA" id="ARBA00010875"/>
    </source>
</evidence>
<evidence type="ECO:0000256" key="2">
    <source>
        <dbReference type="ARBA" id="ARBA00022517"/>
    </source>
</evidence>
<protein>
    <recommendedName>
        <fullName evidence="9">Endoribonuclease YbeY</fullName>
        <ecNumber evidence="9">3.1.-.-</ecNumber>
    </recommendedName>
</protein>
<keyword evidence="6 9" id="KW-0255">Endonuclease</keyword>
<proteinExistence type="inferred from homology"/>
<dbReference type="GO" id="GO:0004222">
    <property type="term" value="F:metalloendopeptidase activity"/>
    <property type="evidence" value="ECO:0007669"/>
    <property type="project" value="InterPro"/>
</dbReference>
<keyword evidence="11" id="KW-1185">Reference proteome</keyword>
<comment type="cofactor">
    <cofactor evidence="9">
        <name>Zn(2+)</name>
        <dbReference type="ChEBI" id="CHEBI:29105"/>
    </cofactor>
    <text evidence="9">Binds 1 zinc ion.</text>
</comment>
<dbReference type="Pfam" id="PF02130">
    <property type="entry name" value="YbeY"/>
    <property type="match status" value="1"/>
</dbReference>
<dbReference type="Proteomes" id="UP000016960">
    <property type="component" value="Unassembled WGS sequence"/>
</dbReference>
<evidence type="ECO:0000256" key="5">
    <source>
        <dbReference type="ARBA" id="ARBA00022723"/>
    </source>
</evidence>
<dbReference type="SUPFAM" id="SSF55486">
    <property type="entry name" value="Metalloproteases ('zincins'), catalytic domain"/>
    <property type="match status" value="1"/>
</dbReference>
<evidence type="ECO:0000256" key="4">
    <source>
        <dbReference type="ARBA" id="ARBA00022722"/>
    </source>
</evidence>
<keyword evidence="8 9" id="KW-0862">Zinc</keyword>
<evidence type="ECO:0000256" key="7">
    <source>
        <dbReference type="ARBA" id="ARBA00022801"/>
    </source>
</evidence>
<evidence type="ECO:0000313" key="11">
    <source>
        <dbReference type="Proteomes" id="UP000016960"/>
    </source>
</evidence>
<sequence length="196" mass="21668">MDASPPMAEPPTLSVEVCVQVTDAIAALADIPRDSEHWTQWIATWLAVAPKIPPSGTGYELALRLCDDAEIQYLNANYRDRDRPTDVLAFASLETDMPDPTALELPEASAEPLYLGDIIISVETARRQAAERHHALSLELVWLATHGLLHLLGWDHPSADALAAMLACQEIMLRNSNHWQKERALTLGHSELADYT</sequence>
<feature type="binding site" evidence="9">
    <location>
        <position position="146"/>
    </location>
    <ligand>
        <name>Zn(2+)</name>
        <dbReference type="ChEBI" id="CHEBI:29105"/>
        <note>catalytic</note>
    </ligand>
</feature>
<evidence type="ECO:0000256" key="3">
    <source>
        <dbReference type="ARBA" id="ARBA00022552"/>
    </source>
</evidence>
<dbReference type="PANTHER" id="PTHR46986:SF1">
    <property type="entry name" value="ENDORIBONUCLEASE YBEY, CHLOROPLASTIC"/>
    <property type="match status" value="1"/>
</dbReference>
<accession>U5D7W9</accession>
<dbReference type="InterPro" id="IPR023091">
    <property type="entry name" value="MetalPrtase_cat_dom_sf_prd"/>
</dbReference>
<evidence type="ECO:0000256" key="9">
    <source>
        <dbReference type="HAMAP-Rule" id="MF_00009"/>
    </source>
</evidence>
<dbReference type="PROSITE" id="PS01306">
    <property type="entry name" value="UPF0054"/>
    <property type="match status" value="1"/>
</dbReference>
<comment type="caution">
    <text evidence="10">The sequence shown here is derived from an EMBL/GenBank/DDBJ whole genome shotgun (WGS) entry which is preliminary data.</text>
</comment>
<dbReference type="NCBIfam" id="TIGR00043">
    <property type="entry name" value="rRNA maturation RNase YbeY"/>
    <property type="match status" value="1"/>
</dbReference>
<dbReference type="Gene3D" id="3.40.390.30">
    <property type="entry name" value="Metalloproteases ('zincins'), catalytic domain"/>
    <property type="match status" value="1"/>
</dbReference>
<feature type="binding site" evidence="9">
    <location>
        <position position="150"/>
    </location>
    <ligand>
        <name>Zn(2+)</name>
        <dbReference type="ChEBI" id="CHEBI:29105"/>
        <note>catalytic</note>
    </ligand>
</feature>
<dbReference type="EMBL" id="ASSJ01000070">
    <property type="protein sequence ID" value="ERN40713.1"/>
    <property type="molecule type" value="Genomic_DNA"/>
</dbReference>
<dbReference type="GO" id="GO:0004521">
    <property type="term" value="F:RNA endonuclease activity"/>
    <property type="evidence" value="ECO:0007669"/>
    <property type="project" value="UniProtKB-UniRule"/>
</dbReference>
<dbReference type="STRING" id="582515.KR51_00026990"/>
<dbReference type="InterPro" id="IPR020549">
    <property type="entry name" value="YbeY_CS"/>
</dbReference>
<keyword evidence="2 9" id="KW-0690">Ribosome biogenesis</keyword>
<dbReference type="InParanoid" id="U5D7W9"/>
<keyword evidence="5 9" id="KW-0479">Metal-binding</keyword>
<dbReference type="PATRIC" id="fig|582515.4.peg.3033"/>
<dbReference type="GO" id="GO:0005737">
    <property type="term" value="C:cytoplasm"/>
    <property type="evidence" value="ECO:0007669"/>
    <property type="project" value="UniProtKB-SubCell"/>
</dbReference>
<feature type="binding site" evidence="9">
    <location>
        <position position="156"/>
    </location>
    <ligand>
        <name>Zn(2+)</name>
        <dbReference type="ChEBI" id="CHEBI:29105"/>
        <note>catalytic</note>
    </ligand>
</feature>
<name>U5D7W9_9CHRO</name>
<dbReference type="InterPro" id="IPR002036">
    <property type="entry name" value="YbeY"/>
</dbReference>
<dbReference type="EC" id="3.1.-.-" evidence="9"/>
<comment type="function">
    <text evidence="9">Single strand-specific metallo-endoribonuclease involved in late-stage 70S ribosome quality control and in maturation of the 3' terminus of the 16S rRNA.</text>
</comment>
<comment type="similarity">
    <text evidence="1 9">Belongs to the endoribonuclease YbeY family.</text>
</comment>
<gene>
    <name evidence="9" type="primary">ybeY</name>
    <name evidence="10" type="ORF">KR51_00026990</name>
</gene>
<reference evidence="10 11" key="1">
    <citation type="submission" date="2013-05" db="EMBL/GenBank/DDBJ databases">
        <title>Draft genome sequence of Rubidibacter lacunae KORDI 51-2.</title>
        <authorList>
            <person name="Choi D.H."/>
            <person name="Noh J.H."/>
            <person name="Kwon K.-K."/>
            <person name="Lee J.-H."/>
            <person name="Ryu J.-Y."/>
        </authorList>
    </citation>
    <scope>NUCLEOTIDE SEQUENCE [LARGE SCALE GENOMIC DNA]</scope>
    <source>
        <strain evidence="10 11">KORDI 51-2</strain>
    </source>
</reference>
<evidence type="ECO:0000313" key="10">
    <source>
        <dbReference type="EMBL" id="ERN40713.1"/>
    </source>
</evidence>
<comment type="subcellular location">
    <subcellularLocation>
        <location evidence="9">Cytoplasm</location>
    </subcellularLocation>
</comment>
<keyword evidence="4 9" id="KW-0540">Nuclease</keyword>
<keyword evidence="7 9" id="KW-0378">Hydrolase</keyword>
<dbReference type="FunCoup" id="U5D7W9">
    <property type="interactions" value="362"/>
</dbReference>
<dbReference type="PANTHER" id="PTHR46986">
    <property type="entry name" value="ENDORIBONUCLEASE YBEY, CHLOROPLASTIC"/>
    <property type="match status" value="1"/>
</dbReference>
<evidence type="ECO:0000256" key="8">
    <source>
        <dbReference type="ARBA" id="ARBA00022833"/>
    </source>
</evidence>